<dbReference type="SUPFAM" id="SSF52047">
    <property type="entry name" value="RNI-like"/>
    <property type="match status" value="1"/>
</dbReference>
<dbReference type="Gene3D" id="1.10.10.60">
    <property type="entry name" value="Homeodomain-like"/>
    <property type="match status" value="1"/>
</dbReference>
<feature type="compositionally biased region" description="Polar residues" evidence="1">
    <location>
        <begin position="301"/>
        <end position="313"/>
    </location>
</feature>
<protein>
    <submittedName>
        <fullName evidence="2">Uncharacterized protein</fullName>
    </submittedName>
</protein>
<organism evidence="2 3">
    <name type="scientific">Magallana gigas</name>
    <name type="common">Pacific oyster</name>
    <name type="synonym">Crassostrea gigas</name>
    <dbReference type="NCBI Taxonomy" id="29159"/>
    <lineage>
        <taxon>Eukaryota</taxon>
        <taxon>Metazoa</taxon>
        <taxon>Spiralia</taxon>
        <taxon>Lophotrochozoa</taxon>
        <taxon>Mollusca</taxon>
        <taxon>Bivalvia</taxon>
        <taxon>Autobranchia</taxon>
        <taxon>Pteriomorphia</taxon>
        <taxon>Ostreida</taxon>
        <taxon>Ostreoidea</taxon>
        <taxon>Ostreidae</taxon>
        <taxon>Magallana</taxon>
    </lineage>
</organism>
<evidence type="ECO:0000313" key="3">
    <source>
        <dbReference type="Proteomes" id="UP000005408"/>
    </source>
</evidence>
<accession>A0A8W8P3I8</accession>
<feature type="region of interest" description="Disordered" evidence="1">
    <location>
        <begin position="293"/>
        <end position="314"/>
    </location>
</feature>
<sequence length="487" mass="55301">MLAKKTNELQQFVLENGLDKRSMKWTSIDADSNIVKDFPRLAEEDIRELTIGVYQLKTAKSYAAEHLTDDGMFEILKTCSFYLKLLPVDLLPLPSREQKRLENNMADDGGFTNVNVTLGNGKLVSVQVSPELFGHFTSSDPDLNQLAKQLIIQAAMEKDSEAECEELPDIPTVPQTPENSPKPTPSGIFTYEQTIFLISAYKERKEKFLSPTHKKKALWLEITEELNKCFKTEFTVAQVEGRWKTQLSAYKRHQTDQAKSGNERKEFLYEEEFQDIFSDRHDINPKFVVSSLSSSSDSGSFTQDEPCTSSSSGEPAGMKDIFTVEFLKLFENCVNLTIDATLLQDCDFLGSFKNLKCLDIRGSKNENICNENIVKNLSKCRSMEKLFISSLPNLSDDGLLSLSKEMGGTLQYLQIRNSAEIRPETFQVLMKNLKCIKAISVTPSGDYEKWAKVLNENAVRCSFGHEILDFVPKRYLVYDRMFYSLLP</sequence>
<dbReference type="Proteomes" id="UP000005408">
    <property type="component" value="Unassembled WGS sequence"/>
</dbReference>
<reference evidence="2" key="1">
    <citation type="submission" date="2022-08" db="UniProtKB">
        <authorList>
            <consortium name="EnsemblMetazoa"/>
        </authorList>
    </citation>
    <scope>IDENTIFICATION</scope>
    <source>
        <strain evidence="2">05x7-T-G4-1.051#20</strain>
    </source>
</reference>
<dbReference type="AlphaFoldDB" id="A0A8W8P3I8"/>
<dbReference type="Gene3D" id="3.80.10.10">
    <property type="entry name" value="Ribonuclease Inhibitor"/>
    <property type="match status" value="1"/>
</dbReference>
<dbReference type="InterPro" id="IPR032675">
    <property type="entry name" value="LRR_dom_sf"/>
</dbReference>
<evidence type="ECO:0000313" key="2">
    <source>
        <dbReference type="EnsemblMetazoa" id="G9514.1:cds"/>
    </source>
</evidence>
<keyword evidence="3" id="KW-1185">Reference proteome</keyword>
<dbReference type="EnsemblMetazoa" id="G9514.1">
    <property type="protein sequence ID" value="G9514.1:cds"/>
    <property type="gene ID" value="G9514"/>
</dbReference>
<feature type="region of interest" description="Disordered" evidence="1">
    <location>
        <begin position="163"/>
        <end position="186"/>
    </location>
</feature>
<name>A0A8W8P3I8_MAGGI</name>
<proteinExistence type="predicted"/>
<evidence type="ECO:0000256" key="1">
    <source>
        <dbReference type="SAM" id="MobiDB-lite"/>
    </source>
</evidence>